<dbReference type="RefSeq" id="XP_030623678.1">
    <property type="nucleotide sequence ID" value="XM_030767818.1"/>
</dbReference>
<feature type="signal peptide" evidence="9">
    <location>
        <begin position="1"/>
        <end position="17"/>
    </location>
</feature>
<dbReference type="InterPro" id="IPR001545">
    <property type="entry name" value="Gonadotropin_bsu"/>
</dbReference>
<keyword evidence="7" id="KW-1015">Disulfide bond</keyword>
<dbReference type="GO" id="GO:2000836">
    <property type="term" value="P:positive regulation of androgen secretion"/>
    <property type="evidence" value="ECO:0007669"/>
    <property type="project" value="UniProtKB-ARBA"/>
</dbReference>
<gene>
    <name evidence="12" type="primary">LOC115806960</name>
</gene>
<keyword evidence="11" id="KW-1185">Reference proteome</keyword>
<proteinExistence type="inferred from homology"/>
<comment type="similarity">
    <text evidence="3">Belongs to the glycoprotein hormones subunit beta family.</text>
</comment>
<dbReference type="PANTHER" id="PTHR11515">
    <property type="entry name" value="GLYCOPROTEIN HORMONE BETA CHAIN"/>
    <property type="match status" value="1"/>
</dbReference>
<evidence type="ECO:0000313" key="12">
    <source>
        <dbReference type="RefSeq" id="XP_030623678.1"/>
    </source>
</evidence>
<name>A0A6J2UVE6_CHACN</name>
<keyword evidence="6" id="KW-0372">Hormone</keyword>
<dbReference type="GO" id="GO:0005615">
    <property type="term" value="C:extracellular space"/>
    <property type="evidence" value="ECO:0007669"/>
    <property type="project" value="TreeGrafter"/>
</dbReference>
<dbReference type="GO" id="GO:0005179">
    <property type="term" value="F:hormone activity"/>
    <property type="evidence" value="ECO:0007669"/>
    <property type="project" value="UniProtKB-KW"/>
</dbReference>
<evidence type="ECO:0000313" key="11">
    <source>
        <dbReference type="Proteomes" id="UP000504632"/>
    </source>
</evidence>
<dbReference type="Gene3D" id="2.10.90.10">
    <property type="entry name" value="Cystine-knot cytokines"/>
    <property type="match status" value="1"/>
</dbReference>
<dbReference type="GO" id="GO:0010628">
    <property type="term" value="P:positive regulation of gene expression"/>
    <property type="evidence" value="ECO:0007669"/>
    <property type="project" value="UniProtKB-ARBA"/>
</dbReference>
<evidence type="ECO:0000256" key="7">
    <source>
        <dbReference type="ARBA" id="ARBA00023157"/>
    </source>
</evidence>
<evidence type="ECO:0000256" key="9">
    <source>
        <dbReference type="SAM" id="SignalP"/>
    </source>
</evidence>
<dbReference type="Pfam" id="PF00007">
    <property type="entry name" value="Cys_knot"/>
    <property type="match status" value="1"/>
</dbReference>
<dbReference type="InterPro" id="IPR029034">
    <property type="entry name" value="Cystine-knot_cytokine"/>
</dbReference>
<dbReference type="InParanoid" id="A0A6J2UVE6"/>
<evidence type="ECO:0000256" key="1">
    <source>
        <dbReference type="ARBA" id="ARBA00003920"/>
    </source>
</evidence>
<evidence type="ECO:0000256" key="3">
    <source>
        <dbReference type="ARBA" id="ARBA00006552"/>
    </source>
</evidence>
<comment type="function">
    <text evidence="1">Involved in gametogenesis and steroidogenesis.</text>
</comment>
<keyword evidence="8" id="KW-0325">Glycoprotein</keyword>
<dbReference type="GO" id="GO:0007186">
    <property type="term" value="P:G protein-coupled receptor signaling pathway"/>
    <property type="evidence" value="ECO:0007669"/>
    <property type="project" value="TreeGrafter"/>
</dbReference>
<dbReference type="GO" id="GO:0031762">
    <property type="term" value="F:follicle-stimulating hormone receptor binding"/>
    <property type="evidence" value="ECO:0007669"/>
    <property type="project" value="UniProtKB-ARBA"/>
</dbReference>
<dbReference type="GeneID" id="115806960"/>
<dbReference type="PANTHER" id="PTHR11515:SF29">
    <property type="entry name" value="THYROTROPIN SUBUNIT BETA-LIKE"/>
    <property type="match status" value="1"/>
</dbReference>
<dbReference type="SMART" id="SM00068">
    <property type="entry name" value="GHB"/>
    <property type="match status" value="1"/>
</dbReference>
<feature type="chain" id="PRO_5026973329" evidence="9">
    <location>
        <begin position="18"/>
        <end position="129"/>
    </location>
</feature>
<evidence type="ECO:0000256" key="2">
    <source>
        <dbReference type="ARBA" id="ARBA00004613"/>
    </source>
</evidence>
<dbReference type="OrthoDB" id="8866353at2759"/>
<dbReference type="GO" id="GO:2000866">
    <property type="term" value="P:positive regulation of estradiol secretion"/>
    <property type="evidence" value="ECO:0007669"/>
    <property type="project" value="UniProtKB-ARBA"/>
</dbReference>
<evidence type="ECO:0000256" key="5">
    <source>
        <dbReference type="ARBA" id="ARBA00022525"/>
    </source>
</evidence>
<dbReference type="InterPro" id="IPR006208">
    <property type="entry name" value="Glyco_hormone_CN"/>
</dbReference>
<feature type="domain" description="Glycoprotein hormone subunit beta" evidence="10">
    <location>
        <begin position="17"/>
        <end position="121"/>
    </location>
</feature>
<sequence>MIVHCVLLLLTKSGVLSSCGLENYTLYLEQHECGNCMVINTTICSGRCFTQDTNIRGLVGKYFLRQQSCVHRSVVYSSVMMPGCPAHIDPLFFYPVARRCRCKKCNTIRNECVHKSRWINKCSKHLQLG</sequence>
<evidence type="ECO:0000259" key="10">
    <source>
        <dbReference type="Pfam" id="PF00007"/>
    </source>
</evidence>
<evidence type="ECO:0000256" key="6">
    <source>
        <dbReference type="ARBA" id="ARBA00022702"/>
    </source>
</evidence>
<comment type="subunit">
    <text evidence="4">Heterodimer of an alpha and a beta chain.</text>
</comment>
<dbReference type="CDD" id="cd00069">
    <property type="entry name" value="GHB_like"/>
    <property type="match status" value="1"/>
</dbReference>
<dbReference type="GO" id="GO:0005737">
    <property type="term" value="C:cytoplasm"/>
    <property type="evidence" value="ECO:0007669"/>
    <property type="project" value="TreeGrafter"/>
</dbReference>
<protein>
    <submittedName>
        <fullName evidence="12">Thyrotropin subunit beta</fullName>
    </submittedName>
</protein>
<keyword evidence="9" id="KW-0732">Signal</keyword>
<reference evidence="12" key="1">
    <citation type="submission" date="2025-08" db="UniProtKB">
        <authorList>
            <consortium name="RefSeq"/>
        </authorList>
    </citation>
    <scope>IDENTIFICATION</scope>
</reference>
<evidence type="ECO:0000256" key="4">
    <source>
        <dbReference type="ARBA" id="ARBA00011870"/>
    </source>
</evidence>
<dbReference type="Proteomes" id="UP000504632">
    <property type="component" value="Chromosome 3"/>
</dbReference>
<keyword evidence="5" id="KW-0964">Secreted</keyword>
<organism evidence="11 12">
    <name type="scientific">Chanos chanos</name>
    <name type="common">Milkfish</name>
    <name type="synonym">Mugil chanos</name>
    <dbReference type="NCBI Taxonomy" id="29144"/>
    <lineage>
        <taxon>Eukaryota</taxon>
        <taxon>Metazoa</taxon>
        <taxon>Chordata</taxon>
        <taxon>Craniata</taxon>
        <taxon>Vertebrata</taxon>
        <taxon>Euteleostomi</taxon>
        <taxon>Actinopterygii</taxon>
        <taxon>Neopterygii</taxon>
        <taxon>Teleostei</taxon>
        <taxon>Ostariophysi</taxon>
        <taxon>Gonorynchiformes</taxon>
        <taxon>Chanidae</taxon>
        <taxon>Chanos</taxon>
    </lineage>
</organism>
<dbReference type="FunFam" id="2.10.90.10:FF:000007">
    <property type="entry name" value="Luteinizing hormone beta subunit"/>
    <property type="match status" value="1"/>
</dbReference>
<evidence type="ECO:0000256" key="8">
    <source>
        <dbReference type="ARBA" id="ARBA00023180"/>
    </source>
</evidence>
<dbReference type="SUPFAM" id="SSF57501">
    <property type="entry name" value="Cystine-knot cytokines"/>
    <property type="match status" value="1"/>
</dbReference>
<accession>A0A6J2UVE6</accession>
<comment type="subcellular location">
    <subcellularLocation>
        <location evidence="2">Secreted</location>
    </subcellularLocation>
</comment>
<dbReference type="AlphaFoldDB" id="A0A6J2UVE6"/>